<dbReference type="PANTHER" id="PTHR47487:SF8">
    <property type="entry name" value="OS08G0270900 PROTEIN"/>
    <property type="match status" value="1"/>
</dbReference>
<dbReference type="Gene3D" id="3.30.160.60">
    <property type="entry name" value="Classic Zinc Finger"/>
    <property type="match status" value="4"/>
</dbReference>
<evidence type="ECO:0000256" key="2">
    <source>
        <dbReference type="ARBA" id="ARBA00022723"/>
    </source>
</evidence>
<dbReference type="SUPFAM" id="SSF57667">
    <property type="entry name" value="beta-beta-alpha zinc fingers"/>
    <property type="match status" value="4"/>
</dbReference>
<accession>A0A0A9D3L2</accession>
<keyword evidence="4" id="KW-0862">Zinc</keyword>
<evidence type="ECO:0000256" key="1">
    <source>
        <dbReference type="ARBA" id="ARBA00004123"/>
    </source>
</evidence>
<dbReference type="SMART" id="SM00355">
    <property type="entry name" value="ZnF_C2H2"/>
    <property type="match status" value="5"/>
</dbReference>
<dbReference type="GO" id="GO:0008270">
    <property type="term" value="F:zinc ion binding"/>
    <property type="evidence" value="ECO:0007669"/>
    <property type="project" value="UniProtKB-KW"/>
</dbReference>
<dbReference type="InterPro" id="IPR003604">
    <property type="entry name" value="Matrin/U1-like-C_Znf_C2H2"/>
</dbReference>
<keyword evidence="2" id="KW-0479">Metal-binding</keyword>
<evidence type="ECO:0000313" key="7">
    <source>
        <dbReference type="EMBL" id="JAD81283.1"/>
    </source>
</evidence>
<dbReference type="InterPro" id="IPR036236">
    <property type="entry name" value="Znf_C2H2_sf"/>
</dbReference>
<keyword evidence="5" id="KW-0539">Nucleus</keyword>
<evidence type="ECO:0000256" key="5">
    <source>
        <dbReference type="ARBA" id="ARBA00023242"/>
    </source>
</evidence>
<dbReference type="Pfam" id="PF12874">
    <property type="entry name" value="zf-met"/>
    <property type="match status" value="5"/>
</dbReference>
<proteinExistence type="predicted"/>
<dbReference type="InterPro" id="IPR013087">
    <property type="entry name" value="Znf_C2H2_type"/>
</dbReference>
<evidence type="ECO:0000256" key="4">
    <source>
        <dbReference type="ARBA" id="ARBA00022833"/>
    </source>
</evidence>
<reference evidence="7" key="1">
    <citation type="submission" date="2014-09" db="EMBL/GenBank/DDBJ databases">
        <authorList>
            <person name="Magalhaes I.L.F."/>
            <person name="Oliveira U."/>
            <person name="Santos F.R."/>
            <person name="Vidigal T.H.D.A."/>
            <person name="Brescovit A.D."/>
            <person name="Santos A.J."/>
        </authorList>
    </citation>
    <scope>NUCLEOTIDE SEQUENCE</scope>
    <source>
        <tissue evidence="7">Shoot tissue taken approximately 20 cm above the soil surface</tissue>
    </source>
</reference>
<dbReference type="InterPro" id="IPR000690">
    <property type="entry name" value="Matrin/U1-C_Znf_C2H2"/>
</dbReference>
<dbReference type="SMART" id="SM00451">
    <property type="entry name" value="ZnF_U1"/>
    <property type="match status" value="5"/>
</dbReference>
<feature type="domain" description="Matrin-type" evidence="6">
    <location>
        <begin position="217"/>
        <end position="247"/>
    </location>
</feature>
<dbReference type="PROSITE" id="PS00028">
    <property type="entry name" value="ZINC_FINGER_C2H2_1"/>
    <property type="match status" value="1"/>
</dbReference>
<dbReference type="PANTHER" id="PTHR47487">
    <property type="entry name" value="OS06G0651300 PROTEIN-RELATED"/>
    <property type="match status" value="1"/>
</dbReference>
<dbReference type="PROSITE" id="PS50171">
    <property type="entry name" value="ZF_MATRIN"/>
    <property type="match status" value="1"/>
</dbReference>
<reference evidence="7" key="2">
    <citation type="journal article" date="2015" name="Data Brief">
        <title>Shoot transcriptome of the giant reed, Arundo donax.</title>
        <authorList>
            <person name="Barrero R.A."/>
            <person name="Guerrero F.D."/>
            <person name="Moolhuijzen P."/>
            <person name="Goolsby J.A."/>
            <person name="Tidwell J."/>
            <person name="Bellgard S.E."/>
            <person name="Bellgard M.I."/>
        </authorList>
    </citation>
    <scope>NUCLEOTIDE SEQUENCE</scope>
    <source>
        <tissue evidence="7">Shoot tissue taken approximately 20 cm above the soil surface</tissue>
    </source>
</reference>
<dbReference type="EMBL" id="GBRH01216612">
    <property type="protein sequence ID" value="JAD81283.1"/>
    <property type="molecule type" value="Transcribed_RNA"/>
</dbReference>
<sequence length="251" mass="28335">MCRFCQANCTCKSDLDNHLKSNRHDRKIEALLKESKRMAMNSVSWEADSHPNIVPQDEGKPVSSVWICIICQVKCTSQSIMDSHLKGKKHRMNIQALQLEAKRVGNTAPQVAKNQQPPKEWDCSICQVKCNSESQFEDHCRSMGHRQKLEAGMNAQPAEKDRPEPAAAARWTCSLCQARCTCAGDYHNHLIGRRHRENTEALRADPEKTVADLKSAYYCALCDVQCSGEKPMASHLGGRRHREMLEDSDSE</sequence>
<dbReference type="GO" id="GO:0003676">
    <property type="term" value="F:nucleic acid binding"/>
    <property type="evidence" value="ECO:0007669"/>
    <property type="project" value="InterPro"/>
</dbReference>
<evidence type="ECO:0000259" key="6">
    <source>
        <dbReference type="PROSITE" id="PS50171"/>
    </source>
</evidence>
<protein>
    <recommendedName>
        <fullName evidence="6">Matrin-type domain-containing protein</fullName>
    </recommendedName>
</protein>
<name>A0A0A9D3L2_ARUDO</name>
<dbReference type="GO" id="GO:0005634">
    <property type="term" value="C:nucleus"/>
    <property type="evidence" value="ECO:0007669"/>
    <property type="project" value="UniProtKB-SubCell"/>
</dbReference>
<evidence type="ECO:0000256" key="3">
    <source>
        <dbReference type="ARBA" id="ARBA00022771"/>
    </source>
</evidence>
<comment type="subcellular location">
    <subcellularLocation>
        <location evidence="1">Nucleus</location>
    </subcellularLocation>
</comment>
<organism evidence="7">
    <name type="scientific">Arundo donax</name>
    <name type="common">Giant reed</name>
    <name type="synonym">Donax arundinaceus</name>
    <dbReference type="NCBI Taxonomy" id="35708"/>
    <lineage>
        <taxon>Eukaryota</taxon>
        <taxon>Viridiplantae</taxon>
        <taxon>Streptophyta</taxon>
        <taxon>Embryophyta</taxon>
        <taxon>Tracheophyta</taxon>
        <taxon>Spermatophyta</taxon>
        <taxon>Magnoliopsida</taxon>
        <taxon>Liliopsida</taxon>
        <taxon>Poales</taxon>
        <taxon>Poaceae</taxon>
        <taxon>PACMAD clade</taxon>
        <taxon>Arundinoideae</taxon>
        <taxon>Arundineae</taxon>
        <taxon>Arundo</taxon>
    </lineage>
</organism>
<dbReference type="AlphaFoldDB" id="A0A0A9D3L2"/>
<keyword evidence="3" id="KW-0863">Zinc-finger</keyword>